<proteinExistence type="predicted"/>
<dbReference type="STRING" id="341036.SAMN05660649_01805"/>
<sequence>MYQDISIEDALNKMAELPVVDLRSPGEFREATIPGALNIPLLDNVERAIVGTVYKHEGPEKARYMAMELLSPKLPAFVYSFKEVALEKKIVIFCWRGGERSHFAASILDLMGFKVFRITGGFKAYRKHVLQFFDREILPYRAVALHGLTGVGKTDVLLELKSWGFNVLDLEGLARHRGSVFGKIGQLPSPGQKMFESLIESEFRLVQINSYFLVECESKRIGKLIIPSAVFNTMGKGINILLYANVKSRTERIKRDYLTGKDGNLTALKAAIERLAKYIGNRKVTELTDLLGSGKISSVIEFLLLNYYDPLYKYPSGPSDDYFLSVNTENLGMAVKEIACFIEELSL</sequence>
<dbReference type="PANTHER" id="PTHR30401">
    <property type="entry name" value="TRNA 2-SELENOURIDINE SYNTHASE"/>
    <property type="match status" value="1"/>
</dbReference>
<evidence type="ECO:0000256" key="1">
    <source>
        <dbReference type="ARBA" id="ARBA00023266"/>
    </source>
</evidence>
<dbReference type="GO" id="GO:0043828">
    <property type="term" value="F:tRNA 2-selenouridine synthase activity"/>
    <property type="evidence" value="ECO:0007669"/>
    <property type="project" value="InterPro"/>
</dbReference>
<dbReference type="InterPro" id="IPR017582">
    <property type="entry name" value="SelU"/>
</dbReference>
<dbReference type="OrthoDB" id="9808735at2"/>
<dbReference type="Gene3D" id="3.40.250.10">
    <property type="entry name" value="Rhodanese-like domain"/>
    <property type="match status" value="1"/>
</dbReference>
<dbReference type="PROSITE" id="PS50206">
    <property type="entry name" value="RHODANESE_3"/>
    <property type="match status" value="1"/>
</dbReference>
<dbReference type="GO" id="GO:0002098">
    <property type="term" value="P:tRNA wobble uridine modification"/>
    <property type="evidence" value="ECO:0007669"/>
    <property type="project" value="InterPro"/>
</dbReference>
<dbReference type="Pfam" id="PF26341">
    <property type="entry name" value="AAA_SelU"/>
    <property type="match status" value="1"/>
</dbReference>
<keyword evidence="4" id="KW-1185">Reference proteome</keyword>
<gene>
    <name evidence="3" type="ORF">SAMN05660649_01805</name>
</gene>
<evidence type="ECO:0000313" key="3">
    <source>
        <dbReference type="EMBL" id="SFG48739.1"/>
    </source>
</evidence>
<protein>
    <submittedName>
        <fullName evidence="3">tRNA 2-selenouridine synthase</fullName>
    </submittedName>
</protein>
<dbReference type="EMBL" id="FOOX01000005">
    <property type="protein sequence ID" value="SFG48739.1"/>
    <property type="molecule type" value="Genomic_DNA"/>
</dbReference>
<dbReference type="NCBIfam" id="TIGR03167">
    <property type="entry name" value="tRNA_sel_U_synt"/>
    <property type="match status" value="1"/>
</dbReference>
<organism evidence="3 4">
    <name type="scientific">Desulfotruncus arcticus DSM 17038</name>
    <dbReference type="NCBI Taxonomy" id="1121424"/>
    <lineage>
        <taxon>Bacteria</taxon>
        <taxon>Bacillati</taxon>
        <taxon>Bacillota</taxon>
        <taxon>Clostridia</taxon>
        <taxon>Eubacteriales</taxon>
        <taxon>Desulfallaceae</taxon>
        <taxon>Desulfotruncus</taxon>
    </lineage>
</organism>
<feature type="domain" description="Rhodanese" evidence="2">
    <location>
        <begin position="13"/>
        <end position="134"/>
    </location>
</feature>
<dbReference type="AlphaFoldDB" id="A0A1I2SAN9"/>
<dbReference type="InterPro" id="IPR001763">
    <property type="entry name" value="Rhodanese-like_dom"/>
</dbReference>
<dbReference type="Pfam" id="PF00581">
    <property type="entry name" value="Rhodanese"/>
    <property type="match status" value="1"/>
</dbReference>
<evidence type="ECO:0000313" key="4">
    <source>
        <dbReference type="Proteomes" id="UP000199337"/>
    </source>
</evidence>
<dbReference type="Proteomes" id="UP000199337">
    <property type="component" value="Unassembled WGS sequence"/>
</dbReference>
<dbReference type="NCBIfam" id="NF008750">
    <property type="entry name" value="PRK11784.1-2"/>
    <property type="match status" value="1"/>
</dbReference>
<evidence type="ECO:0000259" key="2">
    <source>
        <dbReference type="PROSITE" id="PS50206"/>
    </source>
</evidence>
<dbReference type="SUPFAM" id="SSF52821">
    <property type="entry name" value="Rhodanese/Cell cycle control phosphatase"/>
    <property type="match status" value="1"/>
</dbReference>
<reference evidence="4" key="1">
    <citation type="submission" date="2016-10" db="EMBL/GenBank/DDBJ databases">
        <authorList>
            <person name="Varghese N."/>
            <person name="Submissions S."/>
        </authorList>
    </citation>
    <scope>NUCLEOTIDE SEQUENCE [LARGE SCALE GENOMIC DNA]</scope>
    <source>
        <strain evidence="4">DSM 17038</strain>
    </source>
</reference>
<name>A0A1I2SAN9_9FIRM</name>
<accession>A0A1I2SAN9</accession>
<dbReference type="PANTHER" id="PTHR30401:SF0">
    <property type="entry name" value="TRNA 2-SELENOURIDINE SYNTHASE"/>
    <property type="match status" value="1"/>
</dbReference>
<dbReference type="SMART" id="SM00450">
    <property type="entry name" value="RHOD"/>
    <property type="match status" value="1"/>
</dbReference>
<dbReference type="InterPro" id="IPR036873">
    <property type="entry name" value="Rhodanese-like_dom_sf"/>
</dbReference>
<dbReference type="InterPro" id="IPR058840">
    <property type="entry name" value="AAA_SelU"/>
</dbReference>
<keyword evidence="1" id="KW-0711">Selenium</keyword>